<gene>
    <name evidence="1" type="ORF">SAMN05421779_105241</name>
</gene>
<protein>
    <submittedName>
        <fullName evidence="1">Uncharacterized protein</fullName>
    </submittedName>
</protein>
<dbReference type="Proteomes" id="UP000185678">
    <property type="component" value="Unassembled WGS sequence"/>
</dbReference>
<evidence type="ECO:0000313" key="1">
    <source>
        <dbReference type="EMBL" id="SIS99650.1"/>
    </source>
</evidence>
<sequence>MSPACPHILRIEHHSDHDRYGNPRRSVVVWSAVPMDPHAHGYDAASAAAVLQAARWHKSCHPDAEVRIESACHHTPL</sequence>
<reference evidence="1 2" key="1">
    <citation type="submission" date="2017-01" db="EMBL/GenBank/DDBJ databases">
        <authorList>
            <person name="Mah S.A."/>
            <person name="Swanson W.J."/>
            <person name="Moy G.W."/>
            <person name="Vacquier V.D."/>
        </authorList>
    </citation>
    <scope>NUCLEOTIDE SEQUENCE [LARGE SCALE GENOMIC DNA]</scope>
    <source>
        <strain evidence="1 2">DSM 11589</strain>
    </source>
</reference>
<evidence type="ECO:0000313" key="2">
    <source>
        <dbReference type="Proteomes" id="UP000185678"/>
    </source>
</evidence>
<name>A0A1N7NN07_9PROT</name>
<proteinExistence type="predicted"/>
<dbReference type="EMBL" id="FTOA01000005">
    <property type="protein sequence ID" value="SIS99650.1"/>
    <property type="molecule type" value="Genomic_DNA"/>
</dbReference>
<keyword evidence="2" id="KW-1185">Reference proteome</keyword>
<organism evidence="1 2">
    <name type="scientific">Insolitispirillum peregrinum</name>
    <dbReference type="NCBI Taxonomy" id="80876"/>
    <lineage>
        <taxon>Bacteria</taxon>
        <taxon>Pseudomonadati</taxon>
        <taxon>Pseudomonadota</taxon>
        <taxon>Alphaproteobacteria</taxon>
        <taxon>Rhodospirillales</taxon>
        <taxon>Novispirillaceae</taxon>
        <taxon>Insolitispirillum</taxon>
    </lineage>
</organism>
<accession>A0A1N7NN07</accession>
<dbReference type="AlphaFoldDB" id="A0A1N7NN07"/>